<evidence type="ECO:0000256" key="2">
    <source>
        <dbReference type="ARBA" id="ARBA00022898"/>
    </source>
</evidence>
<keyword evidence="4" id="KW-0808">Transferase</keyword>
<comment type="caution">
    <text evidence="4">The sequence shown here is derived from an EMBL/GenBank/DDBJ whole genome shotgun (WGS) entry which is preliminary data.</text>
</comment>
<dbReference type="PIRSF" id="PIRSF000412">
    <property type="entry name" value="SHMT"/>
    <property type="match status" value="1"/>
</dbReference>
<evidence type="ECO:0000256" key="1">
    <source>
        <dbReference type="ARBA" id="ARBA00001933"/>
    </source>
</evidence>
<dbReference type="Pfam" id="PF00464">
    <property type="entry name" value="SHMT"/>
    <property type="match status" value="1"/>
</dbReference>
<accession>A0ABT4LGK2</accession>
<dbReference type="InterPro" id="IPR001085">
    <property type="entry name" value="Ser_HO-MeTrfase"/>
</dbReference>
<evidence type="ECO:0000313" key="4">
    <source>
        <dbReference type="EMBL" id="MCZ4280224.1"/>
    </source>
</evidence>
<sequence>MTALSSRPWVPKHCEEYIQGLAEQTSHSASDELTSRIADLVEQNRVIHEKECFNLNPATNLMNPKAEAVLAQGLSSRPSLGYPGDKYEMGLEAVEKIEVIAAELCAEVFQARYAEIRVGSGALANLYGFMATCQPGDSIIAPPGAIGGHVTHHQAGCAGLYGLKSHPAPVDRDGYSVDIDALRKLAHEVKPKLITIGGSLNLFTHPVSKVREIADEVGAKVLFDAAHQCGIIAGKAWKNPLDEGAHLMTMSTYKSLAGPAGGLIVSNDPEIAEHLDAIAFPGMTANFDAGKSAALALTMLDWRDYGADYARTMIEVARSFASSLDAAGIPVFARSKGFTTSHQFAIEAAVYGGGQAASKKLRKAGFLACGIGLPIEPVSGDMNGLRIGTPELVRWGVGVKEVEQIAGLVVAALKSDRPETLLPEVSALRAKFNQLHFIRN</sequence>
<evidence type="ECO:0000313" key="5">
    <source>
        <dbReference type="Proteomes" id="UP001069802"/>
    </source>
</evidence>
<dbReference type="SUPFAM" id="SSF53383">
    <property type="entry name" value="PLP-dependent transferases"/>
    <property type="match status" value="1"/>
</dbReference>
<dbReference type="InterPro" id="IPR015421">
    <property type="entry name" value="PyrdxlP-dep_Trfase_major"/>
</dbReference>
<reference evidence="4" key="1">
    <citation type="submission" date="2022-12" db="EMBL/GenBank/DDBJ databases">
        <title>Bacterial isolates from different developmental stages of Nematostella vectensis.</title>
        <authorList>
            <person name="Fraune S."/>
        </authorList>
    </citation>
    <scope>NUCLEOTIDE SEQUENCE</scope>
    <source>
        <strain evidence="4">G21630-S1</strain>
    </source>
</reference>
<comment type="cofactor">
    <cofactor evidence="1">
        <name>pyridoxal 5'-phosphate</name>
        <dbReference type="ChEBI" id="CHEBI:597326"/>
    </cofactor>
</comment>
<dbReference type="PANTHER" id="PTHR11680:SF35">
    <property type="entry name" value="SERINE HYDROXYMETHYLTRANSFERASE 1"/>
    <property type="match status" value="1"/>
</dbReference>
<protein>
    <submittedName>
        <fullName evidence="4">Aminotransferase class I/II-fold pyridoxal phosphate-dependent enzyme</fullName>
    </submittedName>
</protein>
<dbReference type="InterPro" id="IPR015424">
    <property type="entry name" value="PyrdxlP-dep_Trfase"/>
</dbReference>
<dbReference type="Proteomes" id="UP001069802">
    <property type="component" value="Unassembled WGS sequence"/>
</dbReference>
<dbReference type="EMBL" id="JAPWGY010000002">
    <property type="protein sequence ID" value="MCZ4280224.1"/>
    <property type="molecule type" value="Genomic_DNA"/>
</dbReference>
<dbReference type="GO" id="GO:0008483">
    <property type="term" value="F:transaminase activity"/>
    <property type="evidence" value="ECO:0007669"/>
    <property type="project" value="UniProtKB-KW"/>
</dbReference>
<dbReference type="InterPro" id="IPR015422">
    <property type="entry name" value="PyrdxlP-dep_Trfase_small"/>
</dbReference>
<dbReference type="RefSeq" id="WP_269422435.1">
    <property type="nucleotide sequence ID" value="NZ_JAPWGY010000002.1"/>
</dbReference>
<feature type="domain" description="Serine hydroxymethyltransferase-like" evidence="3">
    <location>
        <begin position="36"/>
        <end position="408"/>
    </location>
</feature>
<gene>
    <name evidence="4" type="ORF">O4H49_05520</name>
</gene>
<dbReference type="PANTHER" id="PTHR11680">
    <property type="entry name" value="SERINE HYDROXYMETHYLTRANSFERASE"/>
    <property type="match status" value="1"/>
</dbReference>
<dbReference type="Gene3D" id="3.90.1150.10">
    <property type="entry name" value="Aspartate Aminotransferase, domain 1"/>
    <property type="match status" value="1"/>
</dbReference>
<evidence type="ECO:0000259" key="3">
    <source>
        <dbReference type="Pfam" id="PF00464"/>
    </source>
</evidence>
<organism evidence="4 5">
    <name type="scientific">Kiloniella laminariae</name>
    <dbReference type="NCBI Taxonomy" id="454162"/>
    <lineage>
        <taxon>Bacteria</taxon>
        <taxon>Pseudomonadati</taxon>
        <taxon>Pseudomonadota</taxon>
        <taxon>Alphaproteobacteria</taxon>
        <taxon>Rhodospirillales</taxon>
        <taxon>Kiloniellaceae</taxon>
        <taxon>Kiloniella</taxon>
    </lineage>
</organism>
<keyword evidence="5" id="KW-1185">Reference proteome</keyword>
<dbReference type="InterPro" id="IPR049943">
    <property type="entry name" value="Ser_HO-MeTrfase-like"/>
</dbReference>
<name>A0ABT4LGK2_9PROT</name>
<dbReference type="Gene3D" id="3.40.640.10">
    <property type="entry name" value="Type I PLP-dependent aspartate aminotransferase-like (Major domain)"/>
    <property type="match status" value="1"/>
</dbReference>
<keyword evidence="4" id="KW-0032">Aminotransferase</keyword>
<keyword evidence="2" id="KW-0663">Pyridoxal phosphate</keyword>
<proteinExistence type="predicted"/>
<dbReference type="InterPro" id="IPR039429">
    <property type="entry name" value="SHMT-like_dom"/>
</dbReference>